<dbReference type="Gene3D" id="3.30.565.10">
    <property type="entry name" value="Histidine kinase-like ATPase, C-terminal domain"/>
    <property type="match status" value="1"/>
</dbReference>
<dbReference type="InterPro" id="IPR050267">
    <property type="entry name" value="Anti-sigma-factor_SerPK"/>
</dbReference>
<reference evidence="3 4" key="1">
    <citation type="journal article" date="2017" name="Int. J. Syst. Evol. Microbiol.">
        <title>Pseudokineococcus basanitobsidens sp. nov., isolated from volcanic rock.</title>
        <authorList>
            <person name="Lee D.W."/>
            <person name="Park M.Y."/>
            <person name="Kim J.J."/>
            <person name="Kim B.S."/>
        </authorList>
    </citation>
    <scope>NUCLEOTIDE SEQUENCE [LARGE SCALE GENOMIC DNA]</scope>
    <source>
        <strain evidence="3 4">DSM 103726</strain>
    </source>
</reference>
<keyword evidence="1" id="KW-0808">Transferase</keyword>
<keyword evidence="1" id="KW-0418">Kinase</keyword>
<evidence type="ECO:0000313" key="3">
    <source>
        <dbReference type="EMBL" id="MEJ5944910.1"/>
    </source>
</evidence>
<dbReference type="InterPro" id="IPR003594">
    <property type="entry name" value="HATPase_dom"/>
</dbReference>
<dbReference type="InterPro" id="IPR036890">
    <property type="entry name" value="HATPase_C_sf"/>
</dbReference>
<organism evidence="3 4">
    <name type="scientific">Pseudokineococcus basanitobsidens</name>
    <dbReference type="NCBI Taxonomy" id="1926649"/>
    <lineage>
        <taxon>Bacteria</taxon>
        <taxon>Bacillati</taxon>
        <taxon>Actinomycetota</taxon>
        <taxon>Actinomycetes</taxon>
        <taxon>Kineosporiales</taxon>
        <taxon>Kineosporiaceae</taxon>
        <taxon>Pseudokineococcus</taxon>
    </lineage>
</organism>
<keyword evidence="3" id="KW-0547">Nucleotide-binding</keyword>
<dbReference type="EMBL" id="JBBIAA010000004">
    <property type="protein sequence ID" value="MEJ5944910.1"/>
    <property type="molecule type" value="Genomic_DNA"/>
</dbReference>
<dbReference type="Pfam" id="PF13581">
    <property type="entry name" value="HATPase_c_2"/>
    <property type="match status" value="1"/>
</dbReference>
<accession>A0ABU8RIM7</accession>
<dbReference type="PANTHER" id="PTHR35526:SF3">
    <property type="entry name" value="ANTI-SIGMA-F FACTOR RSBW"/>
    <property type="match status" value="1"/>
</dbReference>
<dbReference type="RefSeq" id="WP_339574290.1">
    <property type="nucleotide sequence ID" value="NZ_JBBIAA010000004.1"/>
</dbReference>
<sequence>MHLIAELEADASEVPRARHLLEEALRSWSSDEDAVDTALLLASELVTNAVRHGRPPVHVHAQMSQDGVVRVEVDDASGAPVRPQDPDVEDVGGRGLQLVEMLSSAWGSRLADTRHDDGRTGKCVWFELRSPGAA</sequence>
<keyword evidence="4" id="KW-1185">Reference proteome</keyword>
<keyword evidence="1" id="KW-0723">Serine/threonine-protein kinase</keyword>
<evidence type="ECO:0000259" key="2">
    <source>
        <dbReference type="Pfam" id="PF13581"/>
    </source>
</evidence>
<evidence type="ECO:0000313" key="4">
    <source>
        <dbReference type="Proteomes" id="UP001387100"/>
    </source>
</evidence>
<dbReference type="Proteomes" id="UP001387100">
    <property type="component" value="Unassembled WGS sequence"/>
</dbReference>
<feature type="domain" description="Histidine kinase/HSP90-like ATPase" evidence="2">
    <location>
        <begin position="8"/>
        <end position="106"/>
    </location>
</feature>
<gene>
    <name evidence="3" type="ORF">WDZ17_06330</name>
</gene>
<evidence type="ECO:0000256" key="1">
    <source>
        <dbReference type="ARBA" id="ARBA00022527"/>
    </source>
</evidence>
<dbReference type="SUPFAM" id="SSF55874">
    <property type="entry name" value="ATPase domain of HSP90 chaperone/DNA topoisomerase II/histidine kinase"/>
    <property type="match status" value="1"/>
</dbReference>
<dbReference type="GO" id="GO:0005524">
    <property type="term" value="F:ATP binding"/>
    <property type="evidence" value="ECO:0007669"/>
    <property type="project" value="UniProtKB-KW"/>
</dbReference>
<comment type="caution">
    <text evidence="3">The sequence shown here is derived from an EMBL/GenBank/DDBJ whole genome shotgun (WGS) entry which is preliminary data.</text>
</comment>
<name>A0ABU8RIM7_9ACTN</name>
<dbReference type="CDD" id="cd16936">
    <property type="entry name" value="HATPase_RsbW-like"/>
    <property type="match status" value="1"/>
</dbReference>
<protein>
    <submittedName>
        <fullName evidence="3">ATP-binding protein</fullName>
    </submittedName>
</protein>
<proteinExistence type="predicted"/>
<keyword evidence="3" id="KW-0067">ATP-binding</keyword>
<dbReference type="PANTHER" id="PTHR35526">
    <property type="entry name" value="ANTI-SIGMA-F FACTOR RSBW-RELATED"/>
    <property type="match status" value="1"/>
</dbReference>